<evidence type="ECO:0000256" key="5">
    <source>
        <dbReference type="ARBA" id="ARBA00023070"/>
    </source>
</evidence>
<dbReference type="InterPro" id="IPR036188">
    <property type="entry name" value="FAD/NAD-bd_sf"/>
</dbReference>
<dbReference type="PANTHER" id="PTHR10742">
    <property type="entry name" value="FLAVIN MONOAMINE OXIDASE"/>
    <property type="match status" value="1"/>
</dbReference>
<evidence type="ECO:0000256" key="3">
    <source>
        <dbReference type="ARBA" id="ARBA00012535"/>
    </source>
</evidence>
<accession>A0A3N1M9F4</accession>
<dbReference type="Gene3D" id="3.50.50.60">
    <property type="entry name" value="FAD/NAD(P)-binding domain"/>
    <property type="match status" value="1"/>
</dbReference>
<dbReference type="AlphaFoldDB" id="A0A3N1M9F4"/>
<evidence type="ECO:0000256" key="6">
    <source>
        <dbReference type="ARBA" id="ARBA00047321"/>
    </source>
</evidence>
<dbReference type="Pfam" id="PF01593">
    <property type="entry name" value="Amino_oxidase"/>
    <property type="match status" value="2"/>
</dbReference>
<evidence type="ECO:0000256" key="1">
    <source>
        <dbReference type="ARBA" id="ARBA00004814"/>
    </source>
</evidence>
<dbReference type="SUPFAM" id="SSF51905">
    <property type="entry name" value="FAD/NAD(P)-binding domain"/>
    <property type="match status" value="1"/>
</dbReference>
<comment type="pathway">
    <text evidence="1">Plant hormone metabolism; auxin biosynthesis.</text>
</comment>
<comment type="caution">
    <text evidence="8">The sequence shown here is derived from an EMBL/GenBank/DDBJ whole genome shotgun (WGS) entry which is preliminary data.</text>
</comment>
<evidence type="ECO:0000313" key="9">
    <source>
        <dbReference type="Proteomes" id="UP000278222"/>
    </source>
</evidence>
<comment type="similarity">
    <text evidence="2">Belongs to the tryptophan 2-monooxygenase family.</text>
</comment>
<evidence type="ECO:0000256" key="2">
    <source>
        <dbReference type="ARBA" id="ARBA00005833"/>
    </source>
</evidence>
<feature type="domain" description="Amine oxidase" evidence="7">
    <location>
        <begin position="131"/>
        <end position="409"/>
    </location>
</feature>
<gene>
    <name evidence="8" type="ORF">EDC65_2097</name>
</gene>
<keyword evidence="9" id="KW-1185">Reference proteome</keyword>
<name>A0A3N1M9F4_9PROT</name>
<organism evidence="8 9">
    <name type="scientific">Stella humosa</name>
    <dbReference type="NCBI Taxonomy" id="94"/>
    <lineage>
        <taxon>Bacteria</taxon>
        <taxon>Pseudomonadati</taxon>
        <taxon>Pseudomonadota</taxon>
        <taxon>Alphaproteobacteria</taxon>
        <taxon>Rhodospirillales</taxon>
        <taxon>Stellaceae</taxon>
        <taxon>Stella</taxon>
    </lineage>
</organism>
<evidence type="ECO:0000256" key="4">
    <source>
        <dbReference type="ARBA" id="ARBA00017871"/>
    </source>
</evidence>
<dbReference type="OrthoDB" id="9790035at2"/>
<dbReference type="EC" id="1.13.12.3" evidence="3"/>
<dbReference type="Proteomes" id="UP000278222">
    <property type="component" value="Unassembled WGS sequence"/>
</dbReference>
<dbReference type="InterPro" id="IPR050281">
    <property type="entry name" value="Flavin_monoamine_oxidase"/>
</dbReference>
<dbReference type="PANTHER" id="PTHR10742:SF410">
    <property type="entry name" value="LYSINE-SPECIFIC HISTONE DEMETHYLASE 2"/>
    <property type="match status" value="1"/>
</dbReference>
<dbReference type="SUPFAM" id="SSF54373">
    <property type="entry name" value="FAD-linked reductases, C-terminal domain"/>
    <property type="match status" value="1"/>
</dbReference>
<keyword evidence="5" id="KW-0073">Auxin biosynthesis</keyword>
<feature type="domain" description="Amine oxidase" evidence="7">
    <location>
        <begin position="18"/>
        <end position="85"/>
    </location>
</feature>
<dbReference type="RefSeq" id="WP_123689596.1">
    <property type="nucleotide sequence ID" value="NZ_AP019700.1"/>
</dbReference>
<evidence type="ECO:0000259" key="7">
    <source>
        <dbReference type="Pfam" id="PF01593"/>
    </source>
</evidence>
<dbReference type="InterPro" id="IPR002937">
    <property type="entry name" value="Amino_oxidase"/>
</dbReference>
<reference evidence="8 9" key="1">
    <citation type="submission" date="2018-11" db="EMBL/GenBank/DDBJ databases">
        <title>Genomic Encyclopedia of Type Strains, Phase IV (KMG-IV): sequencing the most valuable type-strain genomes for metagenomic binning, comparative biology and taxonomic classification.</title>
        <authorList>
            <person name="Goeker M."/>
        </authorList>
    </citation>
    <scope>NUCLEOTIDE SEQUENCE [LARGE SCALE GENOMIC DNA]</scope>
    <source>
        <strain evidence="8 9">DSM 5900</strain>
    </source>
</reference>
<dbReference type="EMBL" id="RJKX01000013">
    <property type="protein sequence ID" value="ROQ00301.1"/>
    <property type="molecule type" value="Genomic_DNA"/>
</dbReference>
<protein>
    <recommendedName>
        <fullName evidence="4">Tryptophan 2-monooxygenase</fullName>
        <ecNumber evidence="3">1.13.12.3</ecNumber>
    </recommendedName>
</protein>
<evidence type="ECO:0000313" key="8">
    <source>
        <dbReference type="EMBL" id="ROQ00301.1"/>
    </source>
</evidence>
<sequence>MAGSGNDVTVAVVGAGAAGVGAAWRLAQAGCDFQVLEARDRIGGRAWTVTGLGPDALDLGCHWLHSADRNPWVGVADELGFMVDRTPAPWGRTTGNPAFPPGGQAEFRADREAFWDRVHAAAEAGEDRPASDLADPASPWNPLIAAGSTWANGVEPDRLSTLDHWRYDDTDFNWRLPAGYGALVAARARGLPIRLGCPVTRIDHSGRRIRLETPQGTLTADRVIVTLPPPLLLTGGVVFHPALPDKLAAAAGLPLGLADKLYIALDRPDMVPVEGQIYGRIDSTAIGAYHLRPLGRDYIEGYFGGIIARRLEAGGIDAFFAHAVDDLVRAFGSAIRPHLRPLTASAWARDPLALGSYSHALPGFADARAALAAPVEGRILFAGEACSANDFSTAHGAYQTGVAAAEQVLAAAP</sequence>
<dbReference type="GO" id="GO:0009851">
    <property type="term" value="P:auxin biosynthetic process"/>
    <property type="evidence" value="ECO:0007669"/>
    <property type="project" value="UniProtKB-KW"/>
</dbReference>
<proteinExistence type="inferred from homology"/>
<dbReference type="GO" id="GO:0050361">
    <property type="term" value="F:tryptophan 2-monooxygenase activity"/>
    <property type="evidence" value="ECO:0007669"/>
    <property type="project" value="UniProtKB-EC"/>
</dbReference>
<comment type="catalytic activity">
    <reaction evidence="6">
        <text>L-tryptophan + O2 = indole-3-acetamide + CO2 + H2O</text>
        <dbReference type="Rhea" id="RHEA:16165"/>
        <dbReference type="ChEBI" id="CHEBI:15377"/>
        <dbReference type="ChEBI" id="CHEBI:15379"/>
        <dbReference type="ChEBI" id="CHEBI:16031"/>
        <dbReference type="ChEBI" id="CHEBI:16526"/>
        <dbReference type="ChEBI" id="CHEBI:57912"/>
        <dbReference type="EC" id="1.13.12.3"/>
    </reaction>
</comment>